<feature type="domain" description="IFT80/172/WDR35 TPR" evidence="6">
    <location>
        <begin position="709"/>
        <end position="835"/>
    </location>
</feature>
<evidence type="ECO:0000256" key="3">
    <source>
        <dbReference type="ARBA" id="ARBA00023273"/>
    </source>
</evidence>
<accession>A0A1B0GAJ2</accession>
<keyword evidence="3" id="KW-0966">Cell projection</keyword>
<dbReference type="Pfam" id="PF23387">
    <property type="entry name" value="TPR_IFT80_172"/>
    <property type="match status" value="1"/>
</dbReference>
<evidence type="ECO:0000256" key="2">
    <source>
        <dbReference type="ARBA" id="ARBA00023069"/>
    </source>
</evidence>
<dbReference type="STRING" id="37546.A0A1B0GAJ2"/>
<dbReference type="FunFam" id="2.130.10.10:FF:000463">
    <property type="entry name" value="intraflagellar transport protein 80 homolog"/>
    <property type="match status" value="1"/>
</dbReference>
<dbReference type="InterPro" id="IPR056157">
    <property type="entry name" value="TPR_IFT80_172_dom"/>
</dbReference>
<dbReference type="PANTHER" id="PTHR24098:SF0">
    <property type="entry name" value="OUTER SEGMENT 5"/>
    <property type="match status" value="1"/>
</dbReference>
<dbReference type="PROSITE" id="PS50082">
    <property type="entry name" value="WD_REPEATS_2"/>
    <property type="match status" value="2"/>
</dbReference>
<dbReference type="InterPro" id="IPR015943">
    <property type="entry name" value="WD40/YVTN_repeat-like_dom_sf"/>
</dbReference>
<proteinExistence type="predicted"/>
<comment type="subcellular location">
    <subcellularLocation>
        <location evidence="1">Cell projection</location>
        <location evidence="1">Cilium</location>
    </subcellularLocation>
</comment>
<dbReference type="VEuPathDB" id="VectorBase:GMOY010327"/>
<sequence>MKPSNKKQSNKVTINHISLRTCSPNLRNVAPGGIILFHCSSETSSCPHMKSSTYENHEFAFTPSSTAGKEKPLDKTQKNDNEKLWQNLPLNCVDWSSNDEIYFVSDDHQIYKWNSQTRDSVEVAKLPDDFIPTDLHWLLLGGRGSGGGKGSDTLLICSNDGRFVILNKSGRVERSITAHAAAISTGRWSPDGAGLLTAGEDGIIKIWSRSGMLRSTVIQNDEAIRCACWSPNSNSIAFSQCLHISIKPLAANSKLLRWRAHEGMILSLSWSAQSPIIASGGEDFRFKIWDTQGSNLFTSSIEENAITSIAFNPEKDLLLVGSFNMLKLCSNAGWSYSTNRFNQPIVGSFLSLSWSSDGTQVCCGTSNGQLIVGHIVQKQLIVRNLKATTTGRKSLLLEDITNGSSDVLDFSERIINFALGYGHLIVATSNQIHIYNEKYINTPIIVDGRTDTRAIEVGKKFFMALDSTSIWIYTYTGRLHVNPRYPGSQAQISTLNWRNLSLGLDTLVVRDNADNKALHIFDLIPGATRQYEPFTLKAKTPISEIAACRAGSVDDQFVVLIDNNRELYITETRNRNSSNERSALMGSANDNLNGEIYKIGTQVTTVKWASESNILVGVHDACYSIWYCPGEGSADPTIIALTTVTVDTTEFGKHITIESFEDAIVTFRCSGALLAVNVNIYCEILHRCLMEGQWQQALRICRSAQNAYLWGTLAATATRKNQLQISEEAYAAALQVDKVTYLQYIKTLDPSSPDYMAENSLMLGRLLEAETILIHNGKYSEAMSLCLRMHNWHKALEISQKYDTKLLPTVLDQRNKYLKALTREEWDKQFLSLMSHENETI</sequence>
<keyword evidence="2" id="KW-0969">Cilium</keyword>
<dbReference type="InterPro" id="IPR001680">
    <property type="entry name" value="WD40_rpt"/>
</dbReference>
<evidence type="ECO:0000256" key="1">
    <source>
        <dbReference type="ARBA" id="ARBA00004138"/>
    </source>
</evidence>
<dbReference type="GO" id="GO:0030992">
    <property type="term" value="C:intraciliary transport particle B"/>
    <property type="evidence" value="ECO:0007669"/>
    <property type="project" value="TreeGrafter"/>
</dbReference>
<evidence type="ECO:0000313" key="7">
    <source>
        <dbReference type="EnsemblMetazoa" id="GMOY010327-PA"/>
    </source>
</evidence>
<evidence type="ECO:0000259" key="6">
    <source>
        <dbReference type="Pfam" id="PF23387"/>
    </source>
</evidence>
<dbReference type="Proteomes" id="UP000092444">
    <property type="component" value="Unassembled WGS sequence"/>
</dbReference>
<keyword evidence="4" id="KW-0853">WD repeat</keyword>
<feature type="repeat" description="WD" evidence="4">
    <location>
        <begin position="176"/>
        <end position="208"/>
    </location>
</feature>
<dbReference type="EMBL" id="CCAG010013003">
    <property type="status" value="NOT_ANNOTATED_CDS"/>
    <property type="molecule type" value="Genomic_DNA"/>
</dbReference>
<dbReference type="Gene3D" id="1.25.40.470">
    <property type="match status" value="1"/>
</dbReference>
<dbReference type="PANTHER" id="PTHR24098">
    <property type="entry name" value="OUTER SEGMENT 5"/>
    <property type="match status" value="1"/>
</dbReference>
<dbReference type="InterPro" id="IPR036322">
    <property type="entry name" value="WD40_repeat_dom_sf"/>
</dbReference>
<dbReference type="GO" id="GO:0060271">
    <property type="term" value="P:cilium assembly"/>
    <property type="evidence" value="ECO:0007669"/>
    <property type="project" value="TreeGrafter"/>
</dbReference>
<evidence type="ECO:0000313" key="8">
    <source>
        <dbReference type="Proteomes" id="UP000092444"/>
    </source>
</evidence>
<evidence type="ECO:0000256" key="4">
    <source>
        <dbReference type="PROSITE-ProRule" id="PRU00221"/>
    </source>
</evidence>
<organism evidence="7 8">
    <name type="scientific">Glossina morsitans morsitans</name>
    <name type="common">Savannah tsetse fly</name>
    <dbReference type="NCBI Taxonomy" id="37546"/>
    <lineage>
        <taxon>Eukaryota</taxon>
        <taxon>Metazoa</taxon>
        <taxon>Ecdysozoa</taxon>
        <taxon>Arthropoda</taxon>
        <taxon>Hexapoda</taxon>
        <taxon>Insecta</taxon>
        <taxon>Pterygota</taxon>
        <taxon>Neoptera</taxon>
        <taxon>Endopterygota</taxon>
        <taxon>Diptera</taxon>
        <taxon>Brachycera</taxon>
        <taxon>Muscomorpha</taxon>
        <taxon>Hippoboscoidea</taxon>
        <taxon>Glossinidae</taxon>
        <taxon>Glossina</taxon>
    </lineage>
</organism>
<dbReference type="EMBL" id="CCAG010013004">
    <property type="status" value="NOT_ANNOTATED_CDS"/>
    <property type="molecule type" value="Genomic_DNA"/>
</dbReference>
<reference evidence="7" key="1">
    <citation type="submission" date="2020-05" db="UniProtKB">
        <authorList>
            <consortium name="EnsemblMetazoa"/>
        </authorList>
    </citation>
    <scope>IDENTIFICATION</scope>
    <source>
        <strain evidence="7">Yale</strain>
    </source>
</reference>
<dbReference type="InterPro" id="IPR056456">
    <property type="entry name" value="Beta-prop_IFT80_2nd"/>
</dbReference>
<dbReference type="EnsemblMetazoa" id="GMOY010327-RA">
    <property type="protein sequence ID" value="GMOY010327-PA"/>
    <property type="gene ID" value="GMOY010327"/>
</dbReference>
<feature type="repeat" description="WD" evidence="4">
    <location>
        <begin position="258"/>
        <end position="299"/>
    </location>
</feature>
<dbReference type="PhylomeDB" id="A0A1B0GAJ2"/>
<dbReference type="PROSITE" id="PS50294">
    <property type="entry name" value="WD_REPEATS_REGION"/>
    <property type="match status" value="2"/>
</dbReference>
<dbReference type="SMART" id="SM00320">
    <property type="entry name" value="WD40"/>
    <property type="match status" value="6"/>
</dbReference>
<dbReference type="GO" id="GO:0005929">
    <property type="term" value="C:cilium"/>
    <property type="evidence" value="ECO:0007669"/>
    <property type="project" value="UniProtKB-SubCell"/>
</dbReference>
<dbReference type="AlphaFoldDB" id="A0A1B0GAJ2"/>
<evidence type="ECO:0000259" key="5">
    <source>
        <dbReference type="Pfam" id="PF23335"/>
    </source>
</evidence>
<dbReference type="Pfam" id="PF23335">
    <property type="entry name" value="Beta-prop_IFT80_2nd"/>
    <property type="match status" value="1"/>
</dbReference>
<protein>
    <submittedName>
        <fullName evidence="7">Uncharacterized protein</fullName>
    </submittedName>
</protein>
<name>A0A1B0GAJ2_GLOMM</name>
<keyword evidence="8" id="KW-1185">Reference proteome</keyword>
<dbReference type="Gene3D" id="2.130.10.10">
    <property type="entry name" value="YVTN repeat-like/Quinoprotein amine dehydrogenase"/>
    <property type="match status" value="2"/>
</dbReference>
<dbReference type="Pfam" id="PF00400">
    <property type="entry name" value="WD40"/>
    <property type="match status" value="2"/>
</dbReference>
<dbReference type="SUPFAM" id="SSF50978">
    <property type="entry name" value="WD40 repeat-like"/>
    <property type="match status" value="2"/>
</dbReference>
<feature type="domain" description="IFT80 second beta-propeller" evidence="5">
    <location>
        <begin position="378"/>
        <end position="681"/>
    </location>
</feature>